<feature type="region of interest" description="Disordered" evidence="1">
    <location>
        <begin position="137"/>
        <end position="164"/>
    </location>
</feature>
<sequence length="228" mass="26123">MGTTCVLCQDDLPETHEHLFFSCTFATACIQAIRSTIFFPWPVRDWSPAVQWAARRWRGKHVVNASFRALLASLVYHLWHERNRRIFQDSSRTADSIARIVVSEIRELIICKQLPRTVSSRGLYRLWRIPWPVEDSNVQSSVPTGDAADGDAADGDTPTEPPDAFTASVRREFSFSEFYSLAARVLKGMSHPWKNWNPLNNNGIEGFRTHQNRRLLRSGDFSHDSHPE</sequence>
<comment type="caution">
    <text evidence="2">The sequence shown here is derived from an EMBL/GenBank/DDBJ whole genome shotgun (WGS) entry which is preliminary data.</text>
</comment>
<evidence type="ECO:0008006" key="3">
    <source>
        <dbReference type="Google" id="ProtNLM"/>
    </source>
</evidence>
<dbReference type="EMBL" id="JACGWJ010000303">
    <property type="protein sequence ID" value="KAL0293494.1"/>
    <property type="molecule type" value="Genomic_DNA"/>
</dbReference>
<evidence type="ECO:0000313" key="2">
    <source>
        <dbReference type="EMBL" id="KAL0293494.1"/>
    </source>
</evidence>
<organism evidence="2">
    <name type="scientific">Sesamum radiatum</name>
    <name type="common">Black benniseed</name>
    <dbReference type="NCBI Taxonomy" id="300843"/>
    <lineage>
        <taxon>Eukaryota</taxon>
        <taxon>Viridiplantae</taxon>
        <taxon>Streptophyta</taxon>
        <taxon>Embryophyta</taxon>
        <taxon>Tracheophyta</taxon>
        <taxon>Spermatophyta</taxon>
        <taxon>Magnoliopsida</taxon>
        <taxon>eudicotyledons</taxon>
        <taxon>Gunneridae</taxon>
        <taxon>Pentapetalae</taxon>
        <taxon>asterids</taxon>
        <taxon>lamiids</taxon>
        <taxon>Lamiales</taxon>
        <taxon>Pedaliaceae</taxon>
        <taxon>Sesamum</taxon>
    </lineage>
</organism>
<reference evidence="2" key="2">
    <citation type="journal article" date="2024" name="Plant">
        <title>Genomic evolution and insights into agronomic trait innovations of Sesamum species.</title>
        <authorList>
            <person name="Miao H."/>
            <person name="Wang L."/>
            <person name="Qu L."/>
            <person name="Liu H."/>
            <person name="Sun Y."/>
            <person name="Le M."/>
            <person name="Wang Q."/>
            <person name="Wei S."/>
            <person name="Zheng Y."/>
            <person name="Lin W."/>
            <person name="Duan Y."/>
            <person name="Cao H."/>
            <person name="Xiong S."/>
            <person name="Wang X."/>
            <person name="Wei L."/>
            <person name="Li C."/>
            <person name="Ma Q."/>
            <person name="Ju M."/>
            <person name="Zhao R."/>
            <person name="Li G."/>
            <person name="Mu C."/>
            <person name="Tian Q."/>
            <person name="Mei H."/>
            <person name="Zhang T."/>
            <person name="Gao T."/>
            <person name="Zhang H."/>
        </authorList>
    </citation>
    <scope>NUCLEOTIDE SEQUENCE</scope>
    <source>
        <strain evidence="2">G02</strain>
    </source>
</reference>
<name>A0AAW2JGI8_SESRA</name>
<evidence type="ECO:0000256" key="1">
    <source>
        <dbReference type="SAM" id="MobiDB-lite"/>
    </source>
</evidence>
<gene>
    <name evidence="2" type="ORF">Sradi_6934400</name>
</gene>
<dbReference type="AlphaFoldDB" id="A0AAW2JGI8"/>
<accession>A0AAW2JGI8</accession>
<proteinExistence type="predicted"/>
<reference evidence="2" key="1">
    <citation type="submission" date="2020-06" db="EMBL/GenBank/DDBJ databases">
        <authorList>
            <person name="Li T."/>
            <person name="Hu X."/>
            <person name="Zhang T."/>
            <person name="Song X."/>
            <person name="Zhang H."/>
            <person name="Dai N."/>
            <person name="Sheng W."/>
            <person name="Hou X."/>
            <person name="Wei L."/>
        </authorList>
    </citation>
    <scope>NUCLEOTIDE SEQUENCE</scope>
    <source>
        <strain evidence="2">G02</strain>
        <tissue evidence="2">Leaf</tissue>
    </source>
</reference>
<protein>
    <recommendedName>
        <fullName evidence="3">Reverse transcriptase zinc-binding domain-containing protein</fullName>
    </recommendedName>
</protein>